<accession>A0A6H1ZXQ5</accession>
<evidence type="ECO:0000313" key="1">
    <source>
        <dbReference type="EMBL" id="QJA52713.1"/>
    </source>
</evidence>
<organism evidence="1">
    <name type="scientific">viral metagenome</name>
    <dbReference type="NCBI Taxonomy" id="1070528"/>
    <lineage>
        <taxon>unclassified sequences</taxon>
        <taxon>metagenomes</taxon>
        <taxon>organismal metagenomes</taxon>
    </lineage>
</organism>
<keyword evidence="1" id="KW-0378">Hydrolase</keyword>
<evidence type="ECO:0000313" key="2">
    <source>
        <dbReference type="EMBL" id="QJI03783.1"/>
    </source>
</evidence>
<reference evidence="1" key="1">
    <citation type="submission" date="2020-03" db="EMBL/GenBank/DDBJ databases">
        <title>The deep terrestrial virosphere.</title>
        <authorList>
            <person name="Holmfeldt K."/>
            <person name="Nilsson E."/>
            <person name="Simone D."/>
            <person name="Lopez-Fernandez M."/>
            <person name="Wu X."/>
            <person name="de Brujin I."/>
            <person name="Lundin D."/>
            <person name="Andersson A."/>
            <person name="Bertilsson S."/>
            <person name="Dopson M."/>
        </authorList>
    </citation>
    <scope>NUCLEOTIDE SEQUENCE</scope>
    <source>
        <strain evidence="1">TM448A02920</strain>
        <strain evidence="2">TM448B04984</strain>
    </source>
</reference>
<keyword evidence="1" id="KW-0540">Nuclease</keyword>
<protein>
    <submittedName>
        <fullName evidence="1">Putative HNH endonuclease</fullName>
    </submittedName>
</protein>
<dbReference type="EMBL" id="MT145119">
    <property type="protein sequence ID" value="QJI03783.1"/>
    <property type="molecule type" value="Genomic_DNA"/>
</dbReference>
<dbReference type="EMBL" id="MT144362">
    <property type="protein sequence ID" value="QJA52713.1"/>
    <property type="molecule type" value="Genomic_DNA"/>
</dbReference>
<gene>
    <name evidence="1" type="ORF">TM448A02920_0003</name>
    <name evidence="2" type="ORF">TM448B04984_0002</name>
</gene>
<name>A0A6H1ZXQ5_9ZZZZ</name>
<dbReference type="AlphaFoldDB" id="A0A6H1ZXQ5"/>
<dbReference type="GO" id="GO:0004519">
    <property type="term" value="F:endonuclease activity"/>
    <property type="evidence" value="ECO:0007669"/>
    <property type="project" value="UniProtKB-KW"/>
</dbReference>
<keyword evidence="1" id="KW-0255">Endonuclease</keyword>
<proteinExistence type="predicted"/>
<sequence>MSNKNKLSEMPIKCCSKCKRILPSANFHKNRGTKDGLRFSCKECHNSEMNAYYKANRKERLIYYHTNREKSIAYYNTHRKEYLTCIQSYRRTAKGKEVQRKAAYKQRSTSSGRLNDSMSVGILRSLHDLKANRHWEGLVGYTVDRLKKHLEKQFTLGMTWENYGPYWHIDHKIPKTVFNFKKHTDPDFKKCWALKNLQPLEKIENIKKGAKLNKPFQPSLAF</sequence>